<sequence>MSLATENLPATAGPTLPACLRHWADVAGDRPAVTFTDFAVDRAGRRRTLTWRQLQERVDAVAGALPVRPGDRVAILCPQSADYVVGFLGAITAGAIAVPLFDPGLPGHAGRLAAVLTDCSPTAVVTTAAAEDAVRGFLSGLPGGERVAVLAADQPAEGPARAWPVPEAAPDDVAYLQYTSGSTRSPAGVVLTHANVLANVAQAVHGLGIDPASGTTVSWLPLFHDMGLVLGLITPLAMGMRSVLMDPLAFIERPVRWLELLSDHNGSWSAAPNFAFHYSATRVREEDRARLRLDRVAAIVNGAEPINPDVLDRFHATFADSGYRPEKTRPAYGLAEATVFVTTGPGEPPRVATFDRAALGTGTARQADDGLKLVACGVPVGQHVALVDPETGVVLEDGSVGEIWVHGPNVGTGYWQKPLESTETFGARLTGDHEGLPEWPWLRTGDLGVRHDGEIYIAGRIKDLLIVDGRNHYPQDVEATAASADRDIRPGSVAAFAVEGTDTEAAVIVAEHRRHTELTTEDERALAASIRRLVSDAHGLSLRDVVLVPAGRVPRTSSGKIARAACRGHYLAGDYGKALVR</sequence>
<dbReference type="EMBL" id="LOBU02000006">
    <property type="protein sequence ID" value="OKA09949.1"/>
    <property type="molecule type" value="Genomic_DNA"/>
</dbReference>
<keyword evidence="2" id="KW-0436">Ligase</keyword>
<evidence type="ECO:0000313" key="10">
    <source>
        <dbReference type="Proteomes" id="UP000186883"/>
    </source>
</evidence>
<evidence type="ECO:0000313" key="8">
    <source>
        <dbReference type="EMBL" id="OKA09949.1"/>
    </source>
</evidence>
<comment type="similarity">
    <text evidence="1">Belongs to the ATP-dependent AMP-binding enzyme family.</text>
</comment>
<evidence type="ECO:0000259" key="6">
    <source>
        <dbReference type="Pfam" id="PF23024"/>
    </source>
</evidence>
<dbReference type="PANTHER" id="PTHR22754:SF32">
    <property type="entry name" value="DISCO-INTERACTING PROTEIN 2"/>
    <property type="match status" value="1"/>
</dbReference>
<keyword evidence="10" id="KW-1185">Reference proteome</keyword>
<reference evidence="8 10" key="2">
    <citation type="submission" date="2016-11" db="EMBL/GenBank/DDBJ databases">
        <title>Genome sequencing of Amycolatopsis regifaucium.</title>
        <authorList>
            <person name="Mayilraj S."/>
            <person name="Kaur N."/>
        </authorList>
    </citation>
    <scope>NUCLEOTIDE SEQUENCE [LARGE SCALE GENOMIC DNA]</scope>
    <source>
        <strain evidence="8 10">GY080</strain>
    </source>
</reference>
<dbReference type="Pfam" id="PF00501">
    <property type="entry name" value="AMP-binding"/>
    <property type="match status" value="1"/>
</dbReference>
<gene>
    <name evidence="8" type="ORF">ATP06_0206260</name>
    <name evidence="7" type="ORF">AVL48_15155</name>
</gene>
<dbReference type="Proteomes" id="UP000186883">
    <property type="component" value="Unassembled WGS sequence"/>
</dbReference>
<feature type="domain" description="AMP-dependent synthetase/ligase" evidence="5">
    <location>
        <begin position="21"/>
        <end position="415"/>
    </location>
</feature>
<dbReference type="Pfam" id="PF23024">
    <property type="entry name" value="AMP-dom_DIP2-like"/>
    <property type="match status" value="1"/>
</dbReference>
<evidence type="ECO:0000259" key="5">
    <source>
        <dbReference type="Pfam" id="PF00501"/>
    </source>
</evidence>
<evidence type="ECO:0000256" key="4">
    <source>
        <dbReference type="ARBA" id="ARBA00023098"/>
    </source>
</evidence>
<organism evidence="7 9">
    <name type="scientific">Amycolatopsis regifaucium</name>
    <dbReference type="NCBI Taxonomy" id="546365"/>
    <lineage>
        <taxon>Bacteria</taxon>
        <taxon>Bacillati</taxon>
        <taxon>Actinomycetota</taxon>
        <taxon>Actinomycetes</taxon>
        <taxon>Pseudonocardiales</taxon>
        <taxon>Pseudonocardiaceae</taxon>
        <taxon>Amycolatopsis</taxon>
    </lineage>
</organism>
<dbReference type="Gene3D" id="3.40.50.12780">
    <property type="entry name" value="N-terminal domain of ligase-like"/>
    <property type="match status" value="1"/>
</dbReference>
<dbReference type="Gene3D" id="3.30.300.30">
    <property type="match status" value="1"/>
</dbReference>
<dbReference type="SUPFAM" id="SSF56801">
    <property type="entry name" value="Acetyl-CoA synthetase-like"/>
    <property type="match status" value="1"/>
</dbReference>
<keyword evidence="4" id="KW-0443">Lipid metabolism</keyword>
<dbReference type="InterPro" id="IPR045851">
    <property type="entry name" value="AMP-bd_C_sf"/>
</dbReference>
<proteinExistence type="inferred from homology"/>
<dbReference type="GO" id="GO:0016874">
    <property type="term" value="F:ligase activity"/>
    <property type="evidence" value="ECO:0007669"/>
    <property type="project" value="UniProtKB-KW"/>
</dbReference>
<dbReference type="PANTHER" id="PTHR22754">
    <property type="entry name" value="DISCO-INTERACTING PROTEIN 2 DIP2 -RELATED"/>
    <property type="match status" value="1"/>
</dbReference>
<dbReference type="AlphaFoldDB" id="A0A154M528"/>
<name>A0A154M528_9PSEU</name>
<evidence type="ECO:0000313" key="7">
    <source>
        <dbReference type="EMBL" id="KZB79734.1"/>
    </source>
</evidence>
<reference evidence="7 9" key="1">
    <citation type="submission" date="2015-12" db="EMBL/GenBank/DDBJ databases">
        <title>Amycolatopsis regifaucium genome sequencing and assembly.</title>
        <authorList>
            <person name="Mayilraj S."/>
        </authorList>
    </citation>
    <scope>NUCLEOTIDE SEQUENCE [LARGE SCALE GENOMIC DNA]</scope>
    <source>
        <strain evidence="7 9">GY080</strain>
    </source>
</reference>
<comment type="caution">
    <text evidence="7">The sequence shown here is derived from an EMBL/GenBank/DDBJ whole genome shotgun (WGS) entry which is preliminary data.</text>
</comment>
<evidence type="ECO:0000256" key="1">
    <source>
        <dbReference type="ARBA" id="ARBA00006432"/>
    </source>
</evidence>
<evidence type="ECO:0000256" key="2">
    <source>
        <dbReference type="ARBA" id="ARBA00022598"/>
    </source>
</evidence>
<dbReference type="CDD" id="cd05931">
    <property type="entry name" value="FAAL"/>
    <property type="match status" value="1"/>
</dbReference>
<keyword evidence="3" id="KW-0276">Fatty acid metabolism</keyword>
<dbReference type="EMBL" id="LQCI01000051">
    <property type="protein sequence ID" value="KZB79734.1"/>
    <property type="molecule type" value="Genomic_DNA"/>
</dbReference>
<dbReference type="RefSeq" id="WP_061987652.1">
    <property type="nucleotide sequence ID" value="NZ_FOPQ01000012.1"/>
</dbReference>
<accession>A0A154M528</accession>
<dbReference type="FunFam" id="3.40.50.12780:FF:000013">
    <property type="entry name" value="Long-chain-fatty-acid--AMP ligase FadD32"/>
    <property type="match status" value="1"/>
</dbReference>
<dbReference type="InterPro" id="IPR000873">
    <property type="entry name" value="AMP-dep_synth/lig_dom"/>
</dbReference>
<dbReference type="GO" id="GO:0006633">
    <property type="term" value="P:fatty acid biosynthetic process"/>
    <property type="evidence" value="ECO:0007669"/>
    <property type="project" value="TreeGrafter"/>
</dbReference>
<evidence type="ECO:0000313" key="9">
    <source>
        <dbReference type="Proteomes" id="UP000076321"/>
    </source>
</evidence>
<evidence type="ECO:0000256" key="3">
    <source>
        <dbReference type="ARBA" id="ARBA00022832"/>
    </source>
</evidence>
<protein>
    <submittedName>
        <fullName evidence="7">Acyl-CoA synthetase</fullName>
    </submittedName>
</protein>
<dbReference type="InterPro" id="IPR025110">
    <property type="entry name" value="AMP-bd_C"/>
</dbReference>
<dbReference type="InterPro" id="IPR042099">
    <property type="entry name" value="ANL_N_sf"/>
</dbReference>
<dbReference type="InterPro" id="IPR040097">
    <property type="entry name" value="FAAL/FAAC"/>
</dbReference>
<dbReference type="GO" id="GO:0070566">
    <property type="term" value="F:adenylyltransferase activity"/>
    <property type="evidence" value="ECO:0007669"/>
    <property type="project" value="TreeGrafter"/>
</dbReference>
<dbReference type="GO" id="GO:0071766">
    <property type="term" value="P:Actinobacterium-type cell wall biogenesis"/>
    <property type="evidence" value="ECO:0007669"/>
    <property type="project" value="UniProtKB-ARBA"/>
</dbReference>
<feature type="domain" description="AMP-binding enzyme C-terminal" evidence="6">
    <location>
        <begin position="463"/>
        <end position="573"/>
    </location>
</feature>
<dbReference type="GO" id="GO:0005886">
    <property type="term" value="C:plasma membrane"/>
    <property type="evidence" value="ECO:0007669"/>
    <property type="project" value="TreeGrafter"/>
</dbReference>
<dbReference type="Proteomes" id="UP000076321">
    <property type="component" value="Unassembled WGS sequence"/>
</dbReference>